<evidence type="ECO:0000313" key="1">
    <source>
        <dbReference type="EMBL" id="MFK7004880.1"/>
    </source>
</evidence>
<reference evidence="1 2" key="1">
    <citation type="submission" date="2024-02" db="EMBL/GenBank/DDBJ databases">
        <title>Comparative Genomic Analysis of Flavobacterium Species Causing Columnaris Disease of Freshwater Fish in Thailand: Insights into Virulence and Resistance Mechanisms.</title>
        <authorList>
            <person name="Nguyen D."/>
            <person name="Chokmangmeepisarn P."/>
            <person name="Khianchaikhan K."/>
            <person name="Morishita M."/>
            <person name="Bunnoy A."/>
            <person name="Rodkhum C."/>
        </authorList>
    </citation>
    <scope>NUCLEOTIDE SEQUENCE [LARGE SCALE GENOMIC DNA]</scope>
    <source>
        <strain evidence="1 2">PCBSB2203</strain>
    </source>
</reference>
<organism evidence="1 2">
    <name type="scientific">Flavobacterium covae</name>
    <dbReference type="NCBI Taxonomy" id="2906076"/>
    <lineage>
        <taxon>Bacteria</taxon>
        <taxon>Pseudomonadati</taxon>
        <taxon>Bacteroidota</taxon>
        <taxon>Flavobacteriia</taxon>
        <taxon>Flavobacteriales</taxon>
        <taxon>Flavobacteriaceae</taxon>
        <taxon>Flavobacterium</taxon>
    </lineage>
</organism>
<name>A0ABW8PJV4_9FLAO</name>
<proteinExistence type="predicted"/>
<evidence type="ECO:0008006" key="3">
    <source>
        <dbReference type="Google" id="ProtNLM"/>
    </source>
</evidence>
<dbReference type="EMBL" id="JAZHOJ010000064">
    <property type="protein sequence ID" value="MFK7004880.1"/>
    <property type="molecule type" value="Genomic_DNA"/>
</dbReference>
<dbReference type="Proteomes" id="UP001621713">
    <property type="component" value="Unassembled WGS sequence"/>
</dbReference>
<keyword evidence="2" id="KW-1185">Reference proteome</keyword>
<sequence length="249" mass="29578">MNNNFFKITLILLFQFFISCSSNSLQKKGSWEDKGFENFLTKKNILFKKKENGYLYSEKSKSLYDDYFAEFLKYETKTKLEKNPYLKINKVYIFYSETRTQTFGTFIDEGLQSVTFVIYSDEGRFCLSTFDLSKNPFTAPENGIIKLTKPVVVEDFGGFEITNDKIKTKKRNKTPFKEWYDHVNGYVKNDTIHFTNTYVGKEYKFERKWYALKHKINFEEIYQPTLKAEKFKNSYGLTCFRVTGEFLVK</sequence>
<dbReference type="GeneID" id="56895288"/>
<gene>
    <name evidence="1" type="ORF">V3467_13655</name>
</gene>
<comment type="caution">
    <text evidence="1">The sequence shown here is derived from an EMBL/GenBank/DDBJ whole genome shotgun (WGS) entry which is preliminary data.</text>
</comment>
<protein>
    <recommendedName>
        <fullName evidence="3">Lipoprotein</fullName>
    </recommendedName>
</protein>
<accession>A0ABW8PJV4</accession>
<dbReference type="PROSITE" id="PS51257">
    <property type="entry name" value="PROKAR_LIPOPROTEIN"/>
    <property type="match status" value="1"/>
</dbReference>
<evidence type="ECO:0000313" key="2">
    <source>
        <dbReference type="Proteomes" id="UP001621713"/>
    </source>
</evidence>
<dbReference type="RefSeq" id="WP_060382309.1">
    <property type="nucleotide sequence ID" value="NZ_CP013992.1"/>
</dbReference>